<dbReference type="Proteomes" id="UP000185663">
    <property type="component" value="Chromosome I"/>
</dbReference>
<name>A0A1H1VSI5_9CELL</name>
<reference evidence="2 3" key="1">
    <citation type="submission" date="2016-10" db="EMBL/GenBank/DDBJ databases">
        <authorList>
            <person name="de Groot N.N."/>
        </authorList>
    </citation>
    <scope>NUCLEOTIDE SEQUENCE [LARGE SCALE GENOMIC DNA]</scope>
    <source>
        <strain evidence="2 3">DSM 22126</strain>
    </source>
</reference>
<dbReference type="InterPro" id="IPR006059">
    <property type="entry name" value="SBP"/>
</dbReference>
<dbReference type="SUPFAM" id="SSF53850">
    <property type="entry name" value="Periplasmic binding protein-like II"/>
    <property type="match status" value="1"/>
</dbReference>
<dbReference type="AlphaFoldDB" id="A0A1H1VSI5"/>
<gene>
    <name evidence="2" type="ORF">SAMN04489860_2602</name>
</gene>
<feature type="signal peptide" evidence="1">
    <location>
        <begin position="1"/>
        <end position="27"/>
    </location>
</feature>
<proteinExistence type="predicted"/>
<dbReference type="Gene3D" id="3.40.190.10">
    <property type="entry name" value="Periplasmic binding protein-like II"/>
    <property type="match status" value="2"/>
</dbReference>
<evidence type="ECO:0000313" key="2">
    <source>
        <dbReference type="EMBL" id="SDS87857.1"/>
    </source>
</evidence>
<protein>
    <submittedName>
        <fullName evidence="2">Raffinose/stachyose/melibiose transport system substrate-binding protein</fullName>
    </submittedName>
</protein>
<keyword evidence="1" id="KW-0732">Signal</keyword>
<dbReference type="PROSITE" id="PS51257">
    <property type="entry name" value="PROKAR_LIPOPROTEIN"/>
    <property type="match status" value="1"/>
</dbReference>
<dbReference type="STRING" id="545619.SAMN04489860_2602"/>
<dbReference type="PANTHER" id="PTHR43649:SF12">
    <property type="entry name" value="DIACETYLCHITOBIOSE BINDING PROTEIN DASA"/>
    <property type="match status" value="1"/>
</dbReference>
<dbReference type="InterPro" id="IPR050490">
    <property type="entry name" value="Bact_solute-bd_prot1"/>
</dbReference>
<keyword evidence="3" id="KW-1185">Reference proteome</keyword>
<evidence type="ECO:0000256" key="1">
    <source>
        <dbReference type="SAM" id="SignalP"/>
    </source>
</evidence>
<dbReference type="RefSeq" id="WP_172829076.1">
    <property type="nucleotide sequence ID" value="NZ_LT629776.1"/>
</dbReference>
<dbReference type="Pfam" id="PF01547">
    <property type="entry name" value="SBP_bac_1"/>
    <property type="match status" value="1"/>
</dbReference>
<dbReference type="EMBL" id="LT629776">
    <property type="protein sequence ID" value="SDS87857.1"/>
    <property type="molecule type" value="Genomic_DNA"/>
</dbReference>
<feature type="chain" id="PRO_5038434778" evidence="1">
    <location>
        <begin position="28"/>
        <end position="449"/>
    </location>
</feature>
<sequence>MTNLNRRSKKQVIAAVTVAALSVGALAGCSNSGADDADASEDTSANKTVDWWTWNPDQAVVGDWVDLFNKEHPDITINYRYIAFDDYANALRLAITTPSGPDVFGLNYGPMADQFGSAAIDLAPLAEENIGADWQDQLLGEDQLRVDDKQVALPWMVTGGGTLWYNQTVFDEAGATYPTNLDEWKKTCEKIEAIDKTCFTQGAKSSDFNRDIYVAIMNQISPGIVWDAAAGEVPFDSPEFIEGFEAWKSLFDEGIIEDGAFGLAQYPDAYDEFNRGEAGMIALGTWNNSNMTKAARDGNVETYGDVANDQVFTSGAFPTVVDSPMATDILRVGPDIAWAISEESDAKEAAWTFIDWLTTSDAAQDKIGSTLQTPALVSAEIDRSDLVDPELQNPALDSQATAMADESGSGSFPNADIENALYQALASTATEGLSAEDAAKSVQAAIDAS</sequence>
<dbReference type="PANTHER" id="PTHR43649">
    <property type="entry name" value="ARABINOSE-BINDING PROTEIN-RELATED"/>
    <property type="match status" value="1"/>
</dbReference>
<evidence type="ECO:0000313" key="3">
    <source>
        <dbReference type="Proteomes" id="UP000185663"/>
    </source>
</evidence>
<organism evidence="2 3">
    <name type="scientific">Paraoerskovia marina</name>
    <dbReference type="NCBI Taxonomy" id="545619"/>
    <lineage>
        <taxon>Bacteria</taxon>
        <taxon>Bacillati</taxon>
        <taxon>Actinomycetota</taxon>
        <taxon>Actinomycetes</taxon>
        <taxon>Micrococcales</taxon>
        <taxon>Cellulomonadaceae</taxon>
        <taxon>Paraoerskovia</taxon>
    </lineage>
</organism>
<accession>A0A1H1VSI5</accession>